<keyword evidence="1" id="KW-0812">Transmembrane</keyword>
<name>A0A059KRQ1_9BURK</name>
<keyword evidence="3" id="KW-1185">Reference proteome</keyword>
<dbReference type="STRING" id="34103.SAMN05421778_11487"/>
<dbReference type="RefSeq" id="WP_139330880.1">
    <property type="nucleotide sequence ID" value="NZ_AZRA01000010.1"/>
</dbReference>
<dbReference type="EMBL" id="AZRA01000010">
    <property type="protein sequence ID" value="KDB53914.1"/>
    <property type="molecule type" value="Genomic_DNA"/>
</dbReference>
<reference evidence="2 3" key="1">
    <citation type="journal article" date="2014" name="FEMS Microbiol. Ecol.">
        <title>Sphaerotilus natans encrusted with nanoball-shaped Fe(III) oxide minerals formed by nitrate-reducing mixotrophic Fe(II) oxidation.</title>
        <authorList>
            <person name="Park S."/>
            <person name="Kim D.H."/>
            <person name="Lee J.H."/>
            <person name="Hur H.G."/>
        </authorList>
    </citation>
    <scope>NUCLEOTIDE SEQUENCE [LARGE SCALE GENOMIC DNA]</scope>
    <source>
        <strain evidence="2 3">DSM 6575</strain>
    </source>
</reference>
<gene>
    <name evidence="2" type="ORF">X805_04680</name>
</gene>
<dbReference type="AlphaFoldDB" id="A0A059KRQ1"/>
<keyword evidence="1" id="KW-0472">Membrane</keyword>
<dbReference type="Proteomes" id="UP000026714">
    <property type="component" value="Unassembled WGS sequence"/>
</dbReference>
<accession>A0A059KRQ1</accession>
<protein>
    <submittedName>
        <fullName evidence="2">Uncharacterized protein</fullName>
    </submittedName>
</protein>
<feature type="transmembrane region" description="Helical" evidence="1">
    <location>
        <begin position="79"/>
        <end position="102"/>
    </location>
</feature>
<organism evidence="2 3">
    <name type="scientific">Sphaerotilus natans subsp. natans DSM 6575</name>
    <dbReference type="NCBI Taxonomy" id="1286631"/>
    <lineage>
        <taxon>Bacteria</taxon>
        <taxon>Pseudomonadati</taxon>
        <taxon>Pseudomonadota</taxon>
        <taxon>Betaproteobacteria</taxon>
        <taxon>Burkholderiales</taxon>
        <taxon>Sphaerotilaceae</taxon>
        <taxon>Sphaerotilus</taxon>
    </lineage>
</organism>
<evidence type="ECO:0000313" key="3">
    <source>
        <dbReference type="Proteomes" id="UP000026714"/>
    </source>
</evidence>
<sequence length="103" mass="11410">MAFPARLPDSRDSSAPRARSAEIYHLHQAAGYEAGVQEPGCWDHIGRHMQADAEPVRRTPTRRLSRPSRMARIWACVKSYAMADVVIAFLFLSVLAATAFGVL</sequence>
<evidence type="ECO:0000313" key="2">
    <source>
        <dbReference type="EMBL" id="KDB53914.1"/>
    </source>
</evidence>
<comment type="caution">
    <text evidence="2">The sequence shown here is derived from an EMBL/GenBank/DDBJ whole genome shotgun (WGS) entry which is preliminary data.</text>
</comment>
<proteinExistence type="predicted"/>
<evidence type="ECO:0000256" key="1">
    <source>
        <dbReference type="SAM" id="Phobius"/>
    </source>
</evidence>
<keyword evidence="1" id="KW-1133">Transmembrane helix</keyword>